<organism evidence="2">
    <name type="scientific">freshwater metagenome</name>
    <dbReference type="NCBI Taxonomy" id="449393"/>
    <lineage>
        <taxon>unclassified sequences</taxon>
        <taxon>metagenomes</taxon>
        <taxon>ecological metagenomes</taxon>
    </lineage>
</organism>
<accession>A0A094R1H5</accession>
<keyword evidence="1" id="KW-0812">Transmembrane</keyword>
<reference evidence="2" key="1">
    <citation type="submission" date="2014-06" db="EMBL/GenBank/DDBJ databases">
        <title>Key roles for freshwater Actinobacteria revealed by deep metagenomic sequencing.</title>
        <authorList>
            <person name="Ghai R."/>
            <person name="Mizuno C.M."/>
            <person name="Picazo A."/>
            <person name="Camacho A."/>
            <person name="Rodriguez-Valera F."/>
        </authorList>
    </citation>
    <scope>NUCLEOTIDE SEQUENCE</scope>
</reference>
<evidence type="ECO:0000256" key="1">
    <source>
        <dbReference type="SAM" id="Phobius"/>
    </source>
</evidence>
<sequence length="322" mass="37114">MYHLWLNRLMIELIYPQLKSRLWFNADLTESPPLINKWINIFDRLGLVKKKNNLKISNYNQVLKYSNIFEVIVSAHIVINRLISGTQLGKINFFIKSFGITLGYLVLIFAATNSSDISFIISTLLIIPLWSLMENITIRISLAIVNSKGILEKINIKFSNFVGGICLASIFEFSTVFLLLILISCYIDFNLTINFLPKIIFLGIGLTFVFIIFASAVSIMFHKIRDQKFILPILMKILLVFTPFLPLIKNNNDIISILITLNPTTYLFQIIEINNLYYEINRTVSFMSFVIFILLNVLIIYIKRVNIRNPENTLGSIIVKRS</sequence>
<feature type="transmembrane region" description="Helical" evidence="1">
    <location>
        <begin position="91"/>
        <end position="111"/>
    </location>
</feature>
<keyword evidence="1" id="KW-0472">Membrane</keyword>
<protein>
    <recommendedName>
        <fullName evidence="3">ABC-2 type transporter domain-containing protein</fullName>
    </recommendedName>
</protein>
<dbReference type="AlphaFoldDB" id="A0A094R1H5"/>
<feature type="transmembrane region" description="Helical" evidence="1">
    <location>
        <begin position="158"/>
        <end position="183"/>
    </location>
</feature>
<comment type="caution">
    <text evidence="2">The sequence shown here is derived from an EMBL/GenBank/DDBJ whole genome shotgun (WGS) entry which is preliminary data.</text>
</comment>
<proteinExistence type="predicted"/>
<gene>
    <name evidence="2" type="ORF">GM51_4805</name>
</gene>
<name>A0A094R1H5_9ZZZZ</name>
<feature type="transmembrane region" description="Helical" evidence="1">
    <location>
        <begin position="117"/>
        <end position="137"/>
    </location>
</feature>
<feature type="transmembrane region" description="Helical" evidence="1">
    <location>
        <begin position="229"/>
        <end position="248"/>
    </location>
</feature>
<keyword evidence="1" id="KW-1133">Transmembrane helix</keyword>
<evidence type="ECO:0000313" key="2">
    <source>
        <dbReference type="EMBL" id="KGA20891.1"/>
    </source>
</evidence>
<feature type="transmembrane region" description="Helical" evidence="1">
    <location>
        <begin position="283"/>
        <end position="302"/>
    </location>
</feature>
<feature type="transmembrane region" description="Helical" evidence="1">
    <location>
        <begin position="195"/>
        <end position="217"/>
    </location>
</feature>
<dbReference type="EMBL" id="JNSL01000019">
    <property type="protein sequence ID" value="KGA20891.1"/>
    <property type="molecule type" value="Genomic_DNA"/>
</dbReference>
<evidence type="ECO:0008006" key="3">
    <source>
        <dbReference type="Google" id="ProtNLM"/>
    </source>
</evidence>